<dbReference type="PRINTS" id="PR00260">
    <property type="entry name" value="CHEMTRNSDUCR"/>
</dbReference>
<sequence length="554" mass="60537">MKLKYKLLSQTISILFLALLLVVFILTNMFSIQSSNRDYAHVLIGVQRLDAAVVTGQQSLNNYAYNQTEMNRTAAIGQLELIRERFDTLAAGLSGDDGEELFRLAEVKYDELEAAALVALEQRDSTEVLRQSVRALGVLNDLYKLNLETTAYYEALNEQTNSALQTLIITTIISGVILLLAALLISFWTTKSITAPLRKIANQAEKVAGGDLTVETISIKAKDEIGSLTASFSKMVQQLQALIFSLRQASAEMTNFSSRVNGDTAQLFEASKLVMASTEEMAVGTTKVSEDLQDAVLHVDHLDKAFRSNVSSVKRTVAFGREIAESVKVGEDTVEKQRQLSKSSLEATKLISGTVQSLSDNVQSIQDMAGLVEEISEQTNLLALNAAIEAARAGEAGKGFAVVADEVRRLAEQSAEATRQIFAMAGAVTGKMQEAKDAVQHGEAIQGKQTEMMESTETVFRSIEQGVRNMLELLERLNGTASESQKNAADVLRIVENISSVTEQTAAGSEEISASSTEQLNSTEEIVKNIEKLTEISLHLDQQMKQFRTNETME</sequence>
<gene>
    <name evidence="10" type="ORF">SAMN05421736_1056</name>
</gene>
<organism evidence="10 11">
    <name type="scientific">Evansella caseinilytica</name>
    <dbReference type="NCBI Taxonomy" id="1503961"/>
    <lineage>
        <taxon>Bacteria</taxon>
        <taxon>Bacillati</taxon>
        <taxon>Bacillota</taxon>
        <taxon>Bacilli</taxon>
        <taxon>Bacillales</taxon>
        <taxon>Bacillaceae</taxon>
        <taxon>Evansella</taxon>
    </lineage>
</organism>
<name>A0A1H3PD13_9BACI</name>
<dbReference type="AlphaFoldDB" id="A0A1H3PD13"/>
<dbReference type="Proteomes" id="UP000198935">
    <property type="component" value="Unassembled WGS sequence"/>
</dbReference>
<dbReference type="SUPFAM" id="SSF58104">
    <property type="entry name" value="Methyl-accepting chemotaxis protein (MCP) signaling domain"/>
    <property type="match status" value="1"/>
</dbReference>
<feature type="transmembrane region" description="Helical" evidence="7">
    <location>
        <begin position="167"/>
        <end position="189"/>
    </location>
</feature>
<dbReference type="GO" id="GO:0007165">
    <property type="term" value="P:signal transduction"/>
    <property type="evidence" value="ECO:0007669"/>
    <property type="project" value="UniProtKB-KW"/>
</dbReference>
<keyword evidence="11" id="KW-1185">Reference proteome</keyword>
<dbReference type="EMBL" id="FNPI01000005">
    <property type="protein sequence ID" value="SDY99042.1"/>
    <property type="molecule type" value="Genomic_DNA"/>
</dbReference>
<dbReference type="PANTHER" id="PTHR32089:SF112">
    <property type="entry name" value="LYSOZYME-LIKE PROTEIN-RELATED"/>
    <property type="match status" value="1"/>
</dbReference>
<evidence type="ECO:0000313" key="10">
    <source>
        <dbReference type="EMBL" id="SDY99042.1"/>
    </source>
</evidence>
<dbReference type="Pfam" id="PF00672">
    <property type="entry name" value="HAMP"/>
    <property type="match status" value="1"/>
</dbReference>
<dbReference type="Gene3D" id="1.10.287.950">
    <property type="entry name" value="Methyl-accepting chemotaxis protein"/>
    <property type="match status" value="1"/>
</dbReference>
<dbReference type="InterPro" id="IPR003660">
    <property type="entry name" value="HAMP_dom"/>
</dbReference>
<dbReference type="GO" id="GO:0004888">
    <property type="term" value="F:transmembrane signaling receptor activity"/>
    <property type="evidence" value="ECO:0007669"/>
    <property type="project" value="InterPro"/>
</dbReference>
<keyword evidence="3 7" id="KW-0472">Membrane</keyword>
<feature type="domain" description="Methyl-accepting transducer" evidence="8">
    <location>
        <begin position="263"/>
        <end position="520"/>
    </location>
</feature>
<evidence type="ECO:0000256" key="1">
    <source>
        <dbReference type="ARBA" id="ARBA00004236"/>
    </source>
</evidence>
<evidence type="ECO:0000313" key="11">
    <source>
        <dbReference type="Proteomes" id="UP000198935"/>
    </source>
</evidence>
<dbReference type="InterPro" id="IPR004090">
    <property type="entry name" value="Chemotax_Me-accpt_rcpt"/>
</dbReference>
<evidence type="ECO:0000256" key="2">
    <source>
        <dbReference type="ARBA" id="ARBA00022475"/>
    </source>
</evidence>
<feature type="domain" description="HAMP" evidence="9">
    <location>
        <begin position="191"/>
        <end position="244"/>
    </location>
</feature>
<dbReference type="PANTHER" id="PTHR32089">
    <property type="entry name" value="METHYL-ACCEPTING CHEMOTAXIS PROTEIN MCPB"/>
    <property type="match status" value="1"/>
</dbReference>
<feature type="transmembrane region" description="Helical" evidence="7">
    <location>
        <begin position="12"/>
        <end position="32"/>
    </location>
</feature>
<evidence type="ECO:0000256" key="3">
    <source>
        <dbReference type="ARBA" id="ARBA00023136"/>
    </source>
</evidence>
<evidence type="ECO:0000256" key="4">
    <source>
        <dbReference type="ARBA" id="ARBA00023224"/>
    </source>
</evidence>
<keyword evidence="7" id="KW-0812">Transmembrane</keyword>
<dbReference type="PROSITE" id="PS50111">
    <property type="entry name" value="CHEMOTAXIS_TRANSDUC_2"/>
    <property type="match status" value="1"/>
</dbReference>
<dbReference type="CDD" id="cd06225">
    <property type="entry name" value="HAMP"/>
    <property type="match status" value="1"/>
</dbReference>
<evidence type="ECO:0000259" key="8">
    <source>
        <dbReference type="PROSITE" id="PS50111"/>
    </source>
</evidence>
<accession>A0A1H3PD13</accession>
<dbReference type="OrthoDB" id="2450685at2"/>
<evidence type="ECO:0000256" key="6">
    <source>
        <dbReference type="PROSITE-ProRule" id="PRU00284"/>
    </source>
</evidence>
<keyword evidence="2" id="KW-1003">Cell membrane</keyword>
<reference evidence="11" key="1">
    <citation type="submission" date="2016-10" db="EMBL/GenBank/DDBJ databases">
        <authorList>
            <person name="Varghese N."/>
            <person name="Submissions S."/>
        </authorList>
    </citation>
    <scope>NUCLEOTIDE SEQUENCE [LARGE SCALE GENOMIC DNA]</scope>
    <source>
        <strain evidence="11">SP</strain>
    </source>
</reference>
<protein>
    <submittedName>
        <fullName evidence="10">Methyl-accepting chemotaxis protein</fullName>
    </submittedName>
</protein>
<keyword evidence="7" id="KW-1133">Transmembrane helix</keyword>
<dbReference type="PROSITE" id="PS50885">
    <property type="entry name" value="HAMP"/>
    <property type="match status" value="1"/>
</dbReference>
<evidence type="ECO:0000259" key="9">
    <source>
        <dbReference type="PROSITE" id="PS50885"/>
    </source>
</evidence>
<dbReference type="Pfam" id="PF00015">
    <property type="entry name" value="MCPsignal"/>
    <property type="match status" value="1"/>
</dbReference>
<evidence type="ECO:0000256" key="7">
    <source>
        <dbReference type="SAM" id="Phobius"/>
    </source>
</evidence>
<comment type="subcellular location">
    <subcellularLocation>
        <location evidence="1">Cell membrane</location>
    </subcellularLocation>
</comment>
<dbReference type="GO" id="GO:0006935">
    <property type="term" value="P:chemotaxis"/>
    <property type="evidence" value="ECO:0007669"/>
    <property type="project" value="InterPro"/>
</dbReference>
<proteinExistence type="inferred from homology"/>
<dbReference type="Gene3D" id="6.10.340.10">
    <property type="match status" value="1"/>
</dbReference>
<dbReference type="GO" id="GO:0005886">
    <property type="term" value="C:plasma membrane"/>
    <property type="evidence" value="ECO:0007669"/>
    <property type="project" value="UniProtKB-SubCell"/>
</dbReference>
<dbReference type="SMART" id="SM00283">
    <property type="entry name" value="MA"/>
    <property type="match status" value="1"/>
</dbReference>
<dbReference type="SMART" id="SM00304">
    <property type="entry name" value="HAMP"/>
    <property type="match status" value="1"/>
</dbReference>
<comment type="similarity">
    <text evidence="5">Belongs to the methyl-accepting chemotaxis (MCP) protein family.</text>
</comment>
<dbReference type="InterPro" id="IPR004089">
    <property type="entry name" value="MCPsignal_dom"/>
</dbReference>
<dbReference type="STRING" id="1503961.SAMN05421736_1056"/>
<keyword evidence="4 6" id="KW-0807">Transducer</keyword>
<evidence type="ECO:0000256" key="5">
    <source>
        <dbReference type="ARBA" id="ARBA00029447"/>
    </source>
</evidence>